<evidence type="ECO:0000313" key="6">
    <source>
        <dbReference type="Proteomes" id="UP000249377"/>
    </source>
</evidence>
<dbReference type="InterPro" id="IPR037923">
    <property type="entry name" value="HTH-like"/>
</dbReference>
<evidence type="ECO:0000259" key="4">
    <source>
        <dbReference type="PROSITE" id="PS01124"/>
    </source>
</evidence>
<dbReference type="InterPro" id="IPR018060">
    <property type="entry name" value="HTH_AraC"/>
</dbReference>
<dbReference type="PANTHER" id="PTHR46796">
    <property type="entry name" value="HTH-TYPE TRANSCRIPTIONAL ACTIVATOR RHAS-RELATED"/>
    <property type="match status" value="1"/>
</dbReference>
<keyword evidence="3" id="KW-0804">Transcription</keyword>
<keyword evidence="2" id="KW-0238">DNA-binding</keyword>
<evidence type="ECO:0000256" key="3">
    <source>
        <dbReference type="ARBA" id="ARBA00023163"/>
    </source>
</evidence>
<reference evidence="5 6" key="1">
    <citation type="submission" date="2018-06" db="EMBL/GenBank/DDBJ databases">
        <title>Noncontiguous genome sequence of Ruminococcaceae bacterium ASD2818.</title>
        <authorList>
            <person name="Chaplin A.V."/>
            <person name="Sokolova S.R."/>
            <person name="Kochetkova T.O."/>
            <person name="Goltsov A.Y."/>
            <person name="Trofimov D.Y."/>
            <person name="Efimov B.A."/>
        </authorList>
    </citation>
    <scope>NUCLEOTIDE SEQUENCE [LARGE SCALE GENOMIC DNA]</scope>
    <source>
        <strain evidence="5 6">ASD2818</strain>
    </source>
</reference>
<keyword evidence="1" id="KW-0805">Transcription regulation</keyword>
<dbReference type="AlphaFoldDB" id="A0A328UE50"/>
<dbReference type="SUPFAM" id="SSF46689">
    <property type="entry name" value="Homeodomain-like"/>
    <property type="match status" value="2"/>
</dbReference>
<evidence type="ECO:0000313" key="5">
    <source>
        <dbReference type="EMBL" id="RAQ28803.1"/>
    </source>
</evidence>
<evidence type="ECO:0000256" key="2">
    <source>
        <dbReference type="ARBA" id="ARBA00023125"/>
    </source>
</evidence>
<dbReference type="GO" id="GO:0003700">
    <property type="term" value="F:DNA-binding transcription factor activity"/>
    <property type="evidence" value="ECO:0007669"/>
    <property type="project" value="InterPro"/>
</dbReference>
<sequence>MGRMATPERLRLVTHSFDQLTAFERRNYRYFSETDAGLPFCLCRVRYLAKNSPLAPHLHEGLYELVFMLRGEQIYQAEGRNYCLHSGQFFLTPPDLVHSTGGNFEDKALYYYLQADLRQLRRCLNGPLAREAELLAQTARRATDGSRRVFPLPKEAERLLEELIGLAGEPGPLDRLRTFQKLLQLLLIVCGAIRQAPSGDGAEGLGGPRAPGSPEHSAMALAMRYVQAHISEEISVEQLARLCSYSPSTFHAKFKQATGLPPHEYILRKKIDSACILLANGRYTVREVARRLSFCSEQYFSAVFKKYMSTTPGAYRRALSGPAEDT</sequence>
<dbReference type="InterPro" id="IPR003313">
    <property type="entry name" value="AraC-bd"/>
</dbReference>
<proteinExistence type="predicted"/>
<comment type="caution">
    <text evidence="5">The sequence shown here is derived from an EMBL/GenBank/DDBJ whole genome shotgun (WGS) entry which is preliminary data.</text>
</comment>
<name>A0A328UE50_9FIRM</name>
<dbReference type="EMBL" id="QLYR01000004">
    <property type="protein sequence ID" value="RAQ28803.1"/>
    <property type="molecule type" value="Genomic_DNA"/>
</dbReference>
<accession>A0A328UE50</accession>
<dbReference type="SMART" id="SM00342">
    <property type="entry name" value="HTH_ARAC"/>
    <property type="match status" value="1"/>
</dbReference>
<feature type="domain" description="HTH araC/xylS-type" evidence="4">
    <location>
        <begin position="220"/>
        <end position="318"/>
    </location>
</feature>
<dbReference type="Pfam" id="PF02311">
    <property type="entry name" value="AraC_binding"/>
    <property type="match status" value="1"/>
</dbReference>
<dbReference type="Gene3D" id="1.10.10.60">
    <property type="entry name" value="Homeodomain-like"/>
    <property type="match status" value="2"/>
</dbReference>
<organism evidence="5 6">
    <name type="scientific">Hydrogeniiclostridium mannosilyticum</name>
    <dbReference type="NCBI Taxonomy" id="2764322"/>
    <lineage>
        <taxon>Bacteria</taxon>
        <taxon>Bacillati</taxon>
        <taxon>Bacillota</taxon>
        <taxon>Clostridia</taxon>
        <taxon>Eubacteriales</taxon>
        <taxon>Acutalibacteraceae</taxon>
        <taxon>Hydrogeniiclostridium</taxon>
    </lineage>
</organism>
<dbReference type="Proteomes" id="UP000249377">
    <property type="component" value="Unassembled WGS sequence"/>
</dbReference>
<evidence type="ECO:0000256" key="1">
    <source>
        <dbReference type="ARBA" id="ARBA00023015"/>
    </source>
</evidence>
<dbReference type="InterPro" id="IPR014710">
    <property type="entry name" value="RmlC-like_jellyroll"/>
</dbReference>
<dbReference type="InterPro" id="IPR050204">
    <property type="entry name" value="AraC_XylS_family_regulators"/>
</dbReference>
<dbReference type="InterPro" id="IPR009057">
    <property type="entry name" value="Homeodomain-like_sf"/>
</dbReference>
<protein>
    <recommendedName>
        <fullName evidence="4">HTH araC/xylS-type domain-containing protein</fullName>
    </recommendedName>
</protein>
<keyword evidence="6" id="KW-1185">Reference proteome</keyword>
<dbReference type="Gene3D" id="2.60.120.10">
    <property type="entry name" value="Jelly Rolls"/>
    <property type="match status" value="1"/>
</dbReference>
<dbReference type="SUPFAM" id="SSF51215">
    <property type="entry name" value="Regulatory protein AraC"/>
    <property type="match status" value="1"/>
</dbReference>
<dbReference type="PROSITE" id="PS01124">
    <property type="entry name" value="HTH_ARAC_FAMILY_2"/>
    <property type="match status" value="1"/>
</dbReference>
<dbReference type="PANTHER" id="PTHR46796:SF6">
    <property type="entry name" value="ARAC SUBFAMILY"/>
    <property type="match status" value="1"/>
</dbReference>
<dbReference type="GO" id="GO:0043565">
    <property type="term" value="F:sequence-specific DNA binding"/>
    <property type="evidence" value="ECO:0007669"/>
    <property type="project" value="InterPro"/>
</dbReference>
<dbReference type="Pfam" id="PF12833">
    <property type="entry name" value="HTH_18"/>
    <property type="match status" value="1"/>
</dbReference>
<gene>
    <name evidence="5" type="ORF">DPQ25_08430</name>
</gene>